<dbReference type="RefSeq" id="WP_007461918.1">
    <property type="nucleotide sequence ID" value="NZ_AMZO01000002.1"/>
</dbReference>
<evidence type="ECO:0000313" key="3">
    <source>
        <dbReference type="Proteomes" id="UP000011134"/>
    </source>
</evidence>
<reference evidence="2 3" key="1">
    <citation type="submission" date="2012-12" db="EMBL/GenBank/DDBJ databases">
        <title>Genome Assembly of Photobacterium sp. AK15.</title>
        <authorList>
            <person name="Khatri I."/>
            <person name="Vaidya B."/>
            <person name="Srinivas T.N.R."/>
            <person name="Subramanian S."/>
            <person name="Pinnaka A."/>
        </authorList>
    </citation>
    <scope>NUCLEOTIDE SEQUENCE [LARGE SCALE GENOMIC DNA]</scope>
    <source>
        <strain evidence="2 3">AK15</strain>
    </source>
</reference>
<dbReference type="PATRIC" id="fig|1056511.3.peg.439"/>
<dbReference type="Proteomes" id="UP000011134">
    <property type="component" value="Unassembled WGS sequence"/>
</dbReference>
<protein>
    <recommendedName>
        <fullName evidence="4">Oxidoreductase molybdopterin-binding domain-containing protein</fullName>
    </recommendedName>
</protein>
<feature type="chain" id="PRO_5003993785" description="Oxidoreductase molybdopterin-binding domain-containing protein" evidence="1">
    <location>
        <begin position="28"/>
        <end position="165"/>
    </location>
</feature>
<dbReference type="SUPFAM" id="SSF56524">
    <property type="entry name" value="Oxidoreductase molybdopterin-binding domain"/>
    <property type="match status" value="1"/>
</dbReference>
<evidence type="ECO:0008006" key="4">
    <source>
        <dbReference type="Google" id="ProtNLM"/>
    </source>
</evidence>
<dbReference type="AlphaFoldDB" id="L8JJ09"/>
<evidence type="ECO:0000313" key="2">
    <source>
        <dbReference type="EMBL" id="ELR67437.1"/>
    </source>
</evidence>
<accession>L8JJ09</accession>
<sequence>MSIRLSFFTLQLLILSLVIALSSPAFAYETKLTIAGHNTSGEYITVTLTREQIEHLPQSTLITHLPWIQGKAEFKGVKLTTLLQNYQLEPTQIKMSALNDYSAEVSREHIEKYQPIVAIKKDDQYLRIRDYGPYWLVFSIDQYPELGQTKNLAKMVWQLEHITAN</sequence>
<keyword evidence="1" id="KW-0732">Signal</keyword>
<comment type="caution">
    <text evidence="2">The sequence shown here is derived from an EMBL/GenBank/DDBJ whole genome shotgun (WGS) entry which is preliminary data.</text>
</comment>
<name>L8JJ09_9GAMM</name>
<evidence type="ECO:0000256" key="1">
    <source>
        <dbReference type="SAM" id="SignalP"/>
    </source>
</evidence>
<dbReference type="OrthoDB" id="9798763at2"/>
<proteinExistence type="predicted"/>
<gene>
    <name evidence="2" type="ORF">C942_01366</name>
</gene>
<organism evidence="2 3">
    <name type="scientific">Photobacterium marinum</name>
    <dbReference type="NCBI Taxonomy" id="1056511"/>
    <lineage>
        <taxon>Bacteria</taxon>
        <taxon>Pseudomonadati</taxon>
        <taxon>Pseudomonadota</taxon>
        <taxon>Gammaproteobacteria</taxon>
        <taxon>Vibrionales</taxon>
        <taxon>Vibrionaceae</taxon>
        <taxon>Photobacterium</taxon>
    </lineage>
</organism>
<feature type="signal peptide" evidence="1">
    <location>
        <begin position="1"/>
        <end position="27"/>
    </location>
</feature>
<keyword evidence="3" id="KW-1185">Reference proteome</keyword>
<dbReference type="InterPro" id="IPR036374">
    <property type="entry name" value="OxRdtase_Mopterin-bd_sf"/>
</dbReference>
<dbReference type="EMBL" id="AMZO01000002">
    <property type="protein sequence ID" value="ELR67437.1"/>
    <property type="molecule type" value="Genomic_DNA"/>
</dbReference>